<evidence type="ECO:0000259" key="1">
    <source>
        <dbReference type="PROSITE" id="PS51186"/>
    </source>
</evidence>
<comment type="caution">
    <text evidence="2">The sequence shown here is derived from an EMBL/GenBank/DDBJ whole genome shotgun (WGS) entry which is preliminary data.</text>
</comment>
<dbReference type="EMBL" id="JAPQKT010000001">
    <property type="protein sequence ID" value="KAJ5241754.1"/>
    <property type="molecule type" value="Genomic_DNA"/>
</dbReference>
<keyword evidence="3" id="KW-1185">Reference proteome</keyword>
<dbReference type="Pfam" id="PF13508">
    <property type="entry name" value="Acetyltransf_7"/>
    <property type="match status" value="1"/>
</dbReference>
<dbReference type="AlphaFoldDB" id="A0A9W9PEE0"/>
<dbReference type="Proteomes" id="UP001147733">
    <property type="component" value="Unassembled WGS sequence"/>
</dbReference>
<dbReference type="GO" id="GO:0016747">
    <property type="term" value="F:acyltransferase activity, transferring groups other than amino-acyl groups"/>
    <property type="evidence" value="ECO:0007669"/>
    <property type="project" value="InterPro"/>
</dbReference>
<feature type="domain" description="N-acetyltransferase" evidence="1">
    <location>
        <begin position="8"/>
        <end position="204"/>
    </location>
</feature>
<dbReference type="PANTHER" id="PTHR42791:SF17">
    <property type="entry name" value="ACETYLTRANSFERASE, GNAT FAMILY FAMILY (AFU_ORTHOLOGUE AFUA_8G05690)"/>
    <property type="match status" value="1"/>
</dbReference>
<dbReference type="OrthoDB" id="2115692at2759"/>
<protein>
    <submittedName>
        <fullName evidence="2">Acetyltransferase</fullName>
    </submittedName>
</protein>
<dbReference type="InterPro" id="IPR000182">
    <property type="entry name" value="GNAT_dom"/>
</dbReference>
<dbReference type="InterPro" id="IPR016181">
    <property type="entry name" value="Acyl_CoA_acyltransferase"/>
</dbReference>
<organism evidence="2 3">
    <name type="scientific">Penicillium citrinum</name>
    <dbReference type="NCBI Taxonomy" id="5077"/>
    <lineage>
        <taxon>Eukaryota</taxon>
        <taxon>Fungi</taxon>
        <taxon>Dikarya</taxon>
        <taxon>Ascomycota</taxon>
        <taxon>Pezizomycotina</taxon>
        <taxon>Eurotiomycetes</taxon>
        <taxon>Eurotiomycetidae</taxon>
        <taxon>Eurotiales</taxon>
        <taxon>Aspergillaceae</taxon>
        <taxon>Penicillium</taxon>
    </lineage>
</organism>
<gene>
    <name evidence="2" type="ORF">N7469_000081</name>
</gene>
<evidence type="ECO:0000313" key="3">
    <source>
        <dbReference type="Proteomes" id="UP001147733"/>
    </source>
</evidence>
<accession>A0A9W9PEE0</accession>
<dbReference type="CDD" id="cd04301">
    <property type="entry name" value="NAT_SF"/>
    <property type="match status" value="1"/>
</dbReference>
<reference evidence="2" key="1">
    <citation type="submission" date="2022-11" db="EMBL/GenBank/DDBJ databases">
        <authorList>
            <person name="Petersen C."/>
        </authorList>
    </citation>
    <scope>NUCLEOTIDE SEQUENCE</scope>
    <source>
        <strain evidence="2">IBT 23319</strain>
    </source>
</reference>
<dbReference type="SUPFAM" id="SSF55729">
    <property type="entry name" value="Acyl-CoA N-acyltransferases (Nat)"/>
    <property type="match status" value="1"/>
</dbReference>
<reference evidence="2" key="2">
    <citation type="journal article" date="2023" name="IMA Fungus">
        <title>Comparative genomic study of the Penicillium genus elucidates a diverse pangenome and 15 lateral gene transfer events.</title>
        <authorList>
            <person name="Petersen C."/>
            <person name="Sorensen T."/>
            <person name="Nielsen M.R."/>
            <person name="Sondergaard T.E."/>
            <person name="Sorensen J.L."/>
            <person name="Fitzpatrick D.A."/>
            <person name="Frisvad J.C."/>
            <person name="Nielsen K.L."/>
        </authorList>
    </citation>
    <scope>NUCLEOTIDE SEQUENCE</scope>
    <source>
        <strain evidence="2">IBT 23319</strain>
    </source>
</reference>
<evidence type="ECO:0000313" key="2">
    <source>
        <dbReference type="EMBL" id="KAJ5241754.1"/>
    </source>
</evidence>
<name>A0A9W9PEE0_PENCI</name>
<dbReference type="GeneID" id="81378168"/>
<sequence length="207" mass="23362">MGSIKSNLQILPATVDDIPTLVDVWFKAFSIDPGMMQLFPDTPNMRKWMAEYHALDFATKPYQYYMKVVDPEIIDEHGSVRVLAYGKWDTAMPNIRGPRFPPWDSDTPGTEATKVFDGLNESRDRVMGDLKHYYLDMLCTHPDFERRGAGSMLVKWGCDLADKDGVAAYVDASKSGAPLYEKFGFVDRSLPDQGEIASMGRFQKTSN</sequence>
<dbReference type="InterPro" id="IPR052523">
    <property type="entry name" value="Trichothecene_AcTrans"/>
</dbReference>
<dbReference type="RefSeq" id="XP_056504758.1">
    <property type="nucleotide sequence ID" value="XM_056639001.1"/>
</dbReference>
<dbReference type="PROSITE" id="PS51186">
    <property type="entry name" value="GNAT"/>
    <property type="match status" value="1"/>
</dbReference>
<proteinExistence type="predicted"/>
<dbReference type="Gene3D" id="3.40.630.30">
    <property type="match status" value="1"/>
</dbReference>
<dbReference type="PANTHER" id="PTHR42791">
    <property type="entry name" value="GNAT FAMILY ACETYLTRANSFERASE"/>
    <property type="match status" value="1"/>
</dbReference>